<dbReference type="InterPro" id="IPR013815">
    <property type="entry name" value="ATP_grasp_subdomain_1"/>
</dbReference>
<dbReference type="EMBL" id="JACHGY010000001">
    <property type="protein sequence ID" value="MBB6431295.1"/>
    <property type="molecule type" value="Genomic_DNA"/>
</dbReference>
<dbReference type="PANTHER" id="PTHR43798:SF33">
    <property type="entry name" value="HYDROLASE, PUTATIVE (AFU_ORTHOLOGUE AFUA_2G14860)-RELATED"/>
    <property type="match status" value="1"/>
</dbReference>
<feature type="transmembrane region" description="Helical" evidence="1">
    <location>
        <begin position="562"/>
        <end position="583"/>
    </location>
</feature>
<dbReference type="Gene3D" id="3.40.50.1820">
    <property type="entry name" value="alpha/beta hydrolase"/>
    <property type="match status" value="1"/>
</dbReference>
<protein>
    <submittedName>
        <fullName evidence="4">Pimeloyl-ACP methyl ester carboxylesterase/membrane protein DedA with SNARE-associated domain</fullName>
    </submittedName>
</protein>
<sequence length="897" mass="100408">MTTIKKQPRKPRRARRPFLRQRWWKVYGLLVVLSFGVQTYRNANTPLDGEPGTAMVQTPAFTKEGGGGEARVDFAYIDTDLKAGSAASPADGVESDERPVLILIHGSPGAKKNFSLLIPTLESHFRVIAPDMPGFGDSSKWIPSYSTRAHARYVLELMDQLEIESAHILGFSMGGGVALNLFDLAPERLESIIFYGAIGIQEGEGTGDYGFEHFKYTVGYGALVAAPELVPHFGLLGPRWFRHSFIRNFNDTDQRPMRGYLEAMNTADTPFLILQGYNDPLVPEWTARQHHNIVEHSELVMFDRSHFMVFDQKGAAMLAEEIVPFVERFSTPGAVPTRRTVMGPHFEEDQPSILPVALDIPRGTNPWWTVAVISAASYVLEDPVTITVGLMIRDGKIDAFLGVFAVFIGIFTGDLLLYLMGVIFGRRALAWGPVAKRLPARHVEALGHWFDTHGWSAVLASRFLPGTRLPLYVGAGALGKKPGRFALWTFLAVMIWAPVMLLLVVLLGEAAASPFKLLFGDSWIALIGVVMVLLMVVRVVMQLPTKRGRQGLWVKLSRVWRWEFWPMSLFYLPLVPWLVWLALRYRSTTVWTLANPGLPDGGVVGESKAEITAALCTPTDEHVLPAVLVRDADEARRAMAEKGWSLPVIVKPDAAQRGAGVRLIEPGEDFDEYFGDSQAPAILQKYHPGPFEAGVFYTRTPGEPRGRIFSITDKHFPHLTGDGESTLEELIWAHPRYRMQASVFLQRFEDANERVLAEGETLRLAMAGNHCQGTLFADGGHLITPELEAAVDEVVQRVEGFYFGRLDVRYAEVESFKRGEDFAVVELNGVTSESTNIYDPKWSLLRAYRTLFRQWAVCFAIGDANRKRDGLEPPKAWALIKRVRRYYKQRQFDLHAD</sequence>
<dbReference type="Pfam" id="PF00561">
    <property type="entry name" value="Abhydrolase_1"/>
    <property type="match status" value="1"/>
</dbReference>
<dbReference type="InterPro" id="IPR029058">
    <property type="entry name" value="AB_hydrolase_fold"/>
</dbReference>
<keyword evidence="5" id="KW-1185">Reference proteome</keyword>
<dbReference type="InterPro" id="IPR032816">
    <property type="entry name" value="VTT_dom"/>
</dbReference>
<dbReference type="SUPFAM" id="SSF56059">
    <property type="entry name" value="Glutathione synthetase ATP-binding domain-like"/>
    <property type="match status" value="1"/>
</dbReference>
<feature type="transmembrane region" description="Helical" evidence="1">
    <location>
        <begin position="485"/>
        <end position="507"/>
    </location>
</feature>
<keyword evidence="1" id="KW-0472">Membrane</keyword>
<dbReference type="AlphaFoldDB" id="A0A7X0LLA5"/>
<organism evidence="4 5">
    <name type="scientific">Algisphaera agarilytica</name>
    <dbReference type="NCBI Taxonomy" id="1385975"/>
    <lineage>
        <taxon>Bacteria</taxon>
        <taxon>Pseudomonadati</taxon>
        <taxon>Planctomycetota</taxon>
        <taxon>Phycisphaerae</taxon>
        <taxon>Phycisphaerales</taxon>
        <taxon>Phycisphaeraceae</taxon>
        <taxon>Algisphaera</taxon>
    </lineage>
</organism>
<evidence type="ECO:0000259" key="2">
    <source>
        <dbReference type="Pfam" id="PF00561"/>
    </source>
</evidence>
<name>A0A7X0LLA5_9BACT</name>
<dbReference type="InterPro" id="IPR050266">
    <property type="entry name" value="AB_hydrolase_sf"/>
</dbReference>
<feature type="transmembrane region" description="Helical" evidence="1">
    <location>
        <begin position="522"/>
        <end position="541"/>
    </location>
</feature>
<dbReference type="Proteomes" id="UP000541810">
    <property type="component" value="Unassembled WGS sequence"/>
</dbReference>
<evidence type="ECO:0000256" key="1">
    <source>
        <dbReference type="SAM" id="Phobius"/>
    </source>
</evidence>
<feature type="domain" description="AB hydrolase-1" evidence="2">
    <location>
        <begin position="99"/>
        <end position="197"/>
    </location>
</feature>
<dbReference type="SUPFAM" id="SSF53474">
    <property type="entry name" value="alpha/beta-Hydrolases"/>
    <property type="match status" value="1"/>
</dbReference>
<reference evidence="4 5" key="1">
    <citation type="submission" date="2020-08" db="EMBL/GenBank/DDBJ databases">
        <title>Genomic Encyclopedia of Type Strains, Phase IV (KMG-IV): sequencing the most valuable type-strain genomes for metagenomic binning, comparative biology and taxonomic classification.</title>
        <authorList>
            <person name="Goeker M."/>
        </authorList>
    </citation>
    <scope>NUCLEOTIDE SEQUENCE [LARGE SCALE GENOMIC DNA]</scope>
    <source>
        <strain evidence="4 5">DSM 103725</strain>
    </source>
</reference>
<dbReference type="GO" id="GO:0005524">
    <property type="term" value="F:ATP binding"/>
    <property type="evidence" value="ECO:0007669"/>
    <property type="project" value="InterPro"/>
</dbReference>
<gene>
    <name evidence="4" type="ORF">HNQ40_003101</name>
</gene>
<accession>A0A7X0LLA5</accession>
<dbReference type="Pfam" id="PF09335">
    <property type="entry name" value="VTT_dom"/>
    <property type="match status" value="1"/>
</dbReference>
<dbReference type="PRINTS" id="PR00111">
    <property type="entry name" value="ABHYDROLASE"/>
</dbReference>
<dbReference type="InterPro" id="IPR000073">
    <property type="entry name" value="AB_hydrolase_1"/>
</dbReference>
<comment type="caution">
    <text evidence="4">The sequence shown here is derived from an EMBL/GenBank/DDBJ whole genome shotgun (WGS) entry which is preliminary data.</text>
</comment>
<keyword evidence="1" id="KW-0812">Transmembrane</keyword>
<evidence type="ECO:0000313" key="5">
    <source>
        <dbReference type="Proteomes" id="UP000541810"/>
    </source>
</evidence>
<dbReference type="GO" id="GO:0016020">
    <property type="term" value="C:membrane"/>
    <property type="evidence" value="ECO:0007669"/>
    <property type="project" value="TreeGrafter"/>
</dbReference>
<dbReference type="RefSeq" id="WP_184678774.1">
    <property type="nucleotide sequence ID" value="NZ_JACHGY010000001.1"/>
</dbReference>
<evidence type="ECO:0000259" key="3">
    <source>
        <dbReference type="Pfam" id="PF09335"/>
    </source>
</evidence>
<feature type="transmembrane region" description="Helical" evidence="1">
    <location>
        <begin position="399"/>
        <end position="419"/>
    </location>
</feature>
<evidence type="ECO:0000313" key="4">
    <source>
        <dbReference type="EMBL" id="MBB6431295.1"/>
    </source>
</evidence>
<feature type="domain" description="VTT" evidence="3">
    <location>
        <begin position="382"/>
        <end position="503"/>
    </location>
</feature>
<proteinExistence type="predicted"/>
<keyword evidence="1" id="KW-1133">Transmembrane helix</keyword>
<dbReference type="PANTHER" id="PTHR43798">
    <property type="entry name" value="MONOACYLGLYCEROL LIPASE"/>
    <property type="match status" value="1"/>
</dbReference>
<dbReference type="Gene3D" id="3.30.1490.20">
    <property type="entry name" value="ATP-grasp fold, A domain"/>
    <property type="match status" value="1"/>
</dbReference>